<keyword evidence="3" id="KW-1185">Reference proteome</keyword>
<dbReference type="GO" id="GO:0032259">
    <property type="term" value="P:methylation"/>
    <property type="evidence" value="ECO:0007669"/>
    <property type="project" value="UniProtKB-KW"/>
</dbReference>
<dbReference type="OrthoDB" id="21342at2"/>
<accession>S0FVI6</accession>
<dbReference type="Pfam" id="PF13649">
    <property type="entry name" value="Methyltransf_25"/>
    <property type="match status" value="1"/>
</dbReference>
<protein>
    <submittedName>
        <fullName evidence="2">Putative phosphatidylethanolamine N-methyltransferase PmtA</fullName>
        <ecNumber evidence="2">2.1.1.17</ecNumber>
    </submittedName>
</protein>
<sequence length="287" mass="32966">MDNIFTPDFWIHEWEKIKSDDTYAVHKGFATPEYWDRAAATYNKGTQEKENRKKDKALARFREAGLLSEGMTVLDIGCGTGDLALGLAETGAHVTALDFSSAMLDRFEQAIPPHLKDRIHLRCDDWHGVDIQKNGWENRFDLVTGFMAPALSTSRSFFKMMACGKKGFAIRGWADKKPDPVMAALWEKIMDRPLDDRPQSILYKFNLLIAMKYFPDIWFDKMEWNQTATLGQEIQNQTAFFQKAGSVPETKLRRIIQSYLETIQTDGRISRIQQGLTATVIWSENRR</sequence>
<gene>
    <name evidence="2" type="primary">pmtA</name>
    <name evidence="2" type="ORF">Dpo_7c01810</name>
</gene>
<dbReference type="GO" id="GO:0004608">
    <property type="term" value="F:phosphatidylethanolamine N-methyltransferase activity"/>
    <property type="evidence" value="ECO:0007669"/>
    <property type="project" value="UniProtKB-EC"/>
</dbReference>
<reference evidence="2 3" key="1">
    <citation type="journal article" date="2013" name="Genome Announc.">
        <title>Draft Genome Sequence of Desulfotignum phosphitoxidans DSM 13687 Strain FiPS-3.</title>
        <authorList>
            <person name="Poehlein A."/>
            <person name="Daniel R."/>
            <person name="Simeonova D.D."/>
        </authorList>
    </citation>
    <scope>NUCLEOTIDE SEQUENCE [LARGE SCALE GENOMIC DNA]</scope>
    <source>
        <strain evidence="2 3">DSM 13687</strain>
    </source>
</reference>
<dbReference type="InterPro" id="IPR041698">
    <property type="entry name" value="Methyltransf_25"/>
</dbReference>
<dbReference type="EMBL" id="APJX01000007">
    <property type="protein sequence ID" value="EMS78705.1"/>
    <property type="molecule type" value="Genomic_DNA"/>
</dbReference>
<dbReference type="Proteomes" id="UP000014216">
    <property type="component" value="Unassembled WGS sequence"/>
</dbReference>
<evidence type="ECO:0000313" key="3">
    <source>
        <dbReference type="Proteomes" id="UP000014216"/>
    </source>
</evidence>
<dbReference type="InterPro" id="IPR050723">
    <property type="entry name" value="CFA/CMAS"/>
</dbReference>
<keyword evidence="2" id="KW-0489">Methyltransferase</keyword>
<evidence type="ECO:0000259" key="1">
    <source>
        <dbReference type="Pfam" id="PF13649"/>
    </source>
</evidence>
<dbReference type="PANTHER" id="PTHR43667:SF2">
    <property type="entry name" value="FATTY ACID C-METHYL TRANSFERASE"/>
    <property type="match status" value="1"/>
</dbReference>
<dbReference type="CDD" id="cd02440">
    <property type="entry name" value="AdoMet_MTases"/>
    <property type="match status" value="1"/>
</dbReference>
<dbReference type="AlphaFoldDB" id="S0FVI6"/>
<dbReference type="Gene3D" id="3.40.50.150">
    <property type="entry name" value="Vaccinia Virus protein VP39"/>
    <property type="match status" value="1"/>
</dbReference>
<feature type="domain" description="Methyltransferase" evidence="1">
    <location>
        <begin position="73"/>
        <end position="148"/>
    </location>
</feature>
<organism evidence="2 3">
    <name type="scientific">Desulfotignum phosphitoxidans DSM 13687</name>
    <dbReference type="NCBI Taxonomy" id="1286635"/>
    <lineage>
        <taxon>Bacteria</taxon>
        <taxon>Pseudomonadati</taxon>
        <taxon>Thermodesulfobacteriota</taxon>
        <taxon>Desulfobacteria</taxon>
        <taxon>Desulfobacterales</taxon>
        <taxon>Desulfobacteraceae</taxon>
        <taxon>Desulfotignum</taxon>
    </lineage>
</organism>
<comment type="caution">
    <text evidence="2">The sequence shown here is derived from an EMBL/GenBank/DDBJ whole genome shotgun (WGS) entry which is preliminary data.</text>
</comment>
<dbReference type="EC" id="2.1.1.17" evidence="2"/>
<dbReference type="RefSeq" id="WP_006967213.1">
    <property type="nucleotide sequence ID" value="NZ_APJX01000007.1"/>
</dbReference>
<name>S0FVI6_9BACT</name>
<proteinExistence type="predicted"/>
<dbReference type="InterPro" id="IPR029063">
    <property type="entry name" value="SAM-dependent_MTases_sf"/>
</dbReference>
<dbReference type="SUPFAM" id="SSF53335">
    <property type="entry name" value="S-adenosyl-L-methionine-dependent methyltransferases"/>
    <property type="match status" value="1"/>
</dbReference>
<keyword evidence="2" id="KW-0808">Transferase</keyword>
<dbReference type="PANTHER" id="PTHR43667">
    <property type="entry name" value="CYCLOPROPANE-FATTY-ACYL-PHOSPHOLIPID SYNTHASE"/>
    <property type="match status" value="1"/>
</dbReference>
<evidence type="ECO:0000313" key="2">
    <source>
        <dbReference type="EMBL" id="EMS78705.1"/>
    </source>
</evidence>